<organism evidence="1 2">
    <name type="scientific">Igneacidithiobacillus copahuensis</name>
    <dbReference type="NCBI Taxonomy" id="2724909"/>
    <lineage>
        <taxon>Bacteria</taxon>
        <taxon>Pseudomonadati</taxon>
        <taxon>Pseudomonadota</taxon>
        <taxon>Acidithiobacillia</taxon>
        <taxon>Acidithiobacillales</taxon>
        <taxon>Acidithiobacillaceae</taxon>
        <taxon>Igneacidithiobacillus</taxon>
    </lineage>
</organism>
<reference evidence="1" key="1">
    <citation type="journal article" date="2021" name="ISME J.">
        <title>Genomic evolution of the class Acidithiobacillia: deep-branching Proteobacteria living in extreme acidic conditions.</title>
        <authorList>
            <person name="Moya-Beltran A."/>
            <person name="Beard S."/>
            <person name="Rojas-Villalobos C."/>
            <person name="Issotta F."/>
            <person name="Gallardo Y."/>
            <person name="Ulloa R."/>
            <person name="Giaveno A."/>
            <person name="Degli Esposti M."/>
            <person name="Johnson D.B."/>
            <person name="Quatrini R."/>
        </authorList>
    </citation>
    <scope>NUCLEOTIDE SEQUENCE</scope>
    <source>
        <strain evidence="1">VAN18-1</strain>
    </source>
</reference>
<dbReference type="Proteomes" id="UP001197378">
    <property type="component" value="Unassembled WGS sequence"/>
</dbReference>
<name>A0AAE3CK33_9PROT</name>
<evidence type="ECO:0000313" key="1">
    <source>
        <dbReference type="EMBL" id="MBU2788448.1"/>
    </source>
</evidence>
<dbReference type="RefSeq" id="WP_215885638.1">
    <property type="nucleotide sequence ID" value="NZ_JAAXYO010000149.1"/>
</dbReference>
<sequence>MADLSVEQLAAGFRWCVTGRTDPWPPSLPEFRHACLQAVSATPEARAYGLGIAYASAVQYGRSIPETPPDVVETCRRATSLALISTSAEKSQKLFGYHYAQVLADMARGVQFAGQTPVRAIERDLTSTPAEVREWAERLRAALRGDCQPKEGNR</sequence>
<evidence type="ECO:0000313" key="2">
    <source>
        <dbReference type="Proteomes" id="UP001197378"/>
    </source>
</evidence>
<accession>A0AAE3CK33</accession>
<dbReference type="EMBL" id="JAAXYO010000149">
    <property type="protein sequence ID" value="MBU2788448.1"/>
    <property type="molecule type" value="Genomic_DNA"/>
</dbReference>
<proteinExistence type="predicted"/>
<gene>
    <name evidence="1" type="ORF">HFQ13_09610</name>
</gene>
<keyword evidence="2" id="KW-1185">Reference proteome</keyword>
<comment type="caution">
    <text evidence="1">The sequence shown here is derived from an EMBL/GenBank/DDBJ whole genome shotgun (WGS) entry which is preliminary data.</text>
</comment>
<protein>
    <submittedName>
        <fullName evidence="1">Uncharacterized protein</fullName>
    </submittedName>
</protein>
<dbReference type="AlphaFoldDB" id="A0AAE3CK33"/>